<name>A0A8S1RW29_9CILI</name>
<accession>A0A8S1RW29</accession>
<dbReference type="Proteomes" id="UP000692954">
    <property type="component" value="Unassembled WGS sequence"/>
</dbReference>
<gene>
    <name evidence="1" type="ORF">PSON_ATCC_30995.1.T3690002</name>
</gene>
<proteinExistence type="predicted"/>
<evidence type="ECO:0000313" key="1">
    <source>
        <dbReference type="EMBL" id="CAD8131079.1"/>
    </source>
</evidence>
<keyword evidence="2" id="KW-1185">Reference proteome</keyword>
<sequence>MENQSTFNCLIINICYLEEIFKICRHLNDGSESKLINISYFPFHLNFFNFSNLTMQILIHKIFSSIGKPIIYSNYSKITLLFKSLNKACAFIILVYQDRVEIGDQLLIFQQFSNQKQFKQLVDTIINIKVIWQQFQCCYNKQDPEQINFMNVLAIRFQFYRKTKTNRKFRD</sequence>
<comment type="caution">
    <text evidence="1">The sequence shown here is derived from an EMBL/GenBank/DDBJ whole genome shotgun (WGS) entry which is preliminary data.</text>
</comment>
<organism evidence="1 2">
    <name type="scientific">Paramecium sonneborni</name>
    <dbReference type="NCBI Taxonomy" id="65129"/>
    <lineage>
        <taxon>Eukaryota</taxon>
        <taxon>Sar</taxon>
        <taxon>Alveolata</taxon>
        <taxon>Ciliophora</taxon>
        <taxon>Intramacronucleata</taxon>
        <taxon>Oligohymenophorea</taxon>
        <taxon>Peniculida</taxon>
        <taxon>Parameciidae</taxon>
        <taxon>Paramecium</taxon>
    </lineage>
</organism>
<protein>
    <submittedName>
        <fullName evidence="1">Uncharacterized protein</fullName>
    </submittedName>
</protein>
<dbReference type="EMBL" id="CAJJDN010000369">
    <property type="protein sequence ID" value="CAD8131079.1"/>
    <property type="molecule type" value="Genomic_DNA"/>
</dbReference>
<dbReference type="AlphaFoldDB" id="A0A8S1RW29"/>
<evidence type="ECO:0000313" key="2">
    <source>
        <dbReference type="Proteomes" id="UP000692954"/>
    </source>
</evidence>
<reference evidence="1" key="1">
    <citation type="submission" date="2021-01" db="EMBL/GenBank/DDBJ databases">
        <authorList>
            <consortium name="Genoscope - CEA"/>
            <person name="William W."/>
        </authorList>
    </citation>
    <scope>NUCLEOTIDE SEQUENCE</scope>
</reference>